<dbReference type="InterPro" id="IPR000291">
    <property type="entry name" value="D-Ala_lig_Van_CS"/>
</dbReference>
<keyword evidence="3" id="KW-0963">Cytoplasm</keyword>
<dbReference type="Pfam" id="PF13847">
    <property type="entry name" value="Methyltransf_31"/>
    <property type="match status" value="1"/>
</dbReference>
<dbReference type="PANTHER" id="PTHR23132:SF23">
    <property type="entry name" value="D-ALANINE--D-ALANINE LIGASE B"/>
    <property type="match status" value="1"/>
</dbReference>
<evidence type="ECO:0000256" key="7">
    <source>
        <dbReference type="ARBA" id="ARBA00022960"/>
    </source>
</evidence>
<dbReference type="InterPro" id="IPR029063">
    <property type="entry name" value="SAM-dependent_MTases_sf"/>
</dbReference>
<dbReference type="InterPro" id="IPR013216">
    <property type="entry name" value="Methyltransf_11"/>
</dbReference>
<name>A0A4P9YK91_ROZAC</name>
<evidence type="ECO:0000313" key="11">
    <source>
        <dbReference type="EMBL" id="RKP19865.1"/>
    </source>
</evidence>
<dbReference type="GO" id="GO:0008360">
    <property type="term" value="P:regulation of cell shape"/>
    <property type="evidence" value="ECO:0007669"/>
    <property type="project" value="UniProtKB-KW"/>
</dbReference>
<reference evidence="12" key="1">
    <citation type="journal article" date="2018" name="Nat. Microbiol.">
        <title>Leveraging single-cell genomics to expand the fungal tree of life.</title>
        <authorList>
            <person name="Ahrendt S.R."/>
            <person name="Quandt C.A."/>
            <person name="Ciobanu D."/>
            <person name="Clum A."/>
            <person name="Salamov A."/>
            <person name="Andreopoulos B."/>
            <person name="Cheng J.F."/>
            <person name="Woyke T."/>
            <person name="Pelin A."/>
            <person name="Henrissat B."/>
            <person name="Reynolds N.K."/>
            <person name="Benny G.L."/>
            <person name="Smith M.E."/>
            <person name="James T.Y."/>
            <person name="Grigoriev I.V."/>
        </authorList>
    </citation>
    <scope>NUCLEOTIDE SEQUENCE [LARGE SCALE GENOMIC DNA]</scope>
    <source>
        <strain evidence="12">CSF55</strain>
    </source>
</reference>
<keyword evidence="11" id="KW-0489">Methyltransferase</keyword>
<evidence type="ECO:0000256" key="6">
    <source>
        <dbReference type="ARBA" id="ARBA00022840"/>
    </source>
</evidence>
<dbReference type="Gene3D" id="3.40.50.150">
    <property type="entry name" value="Vaccinia Virus protein VP39"/>
    <property type="match status" value="1"/>
</dbReference>
<accession>A0A4P9YK91</accession>
<keyword evidence="4" id="KW-0436">Ligase</keyword>
<dbReference type="SUPFAM" id="SSF53335">
    <property type="entry name" value="S-adenosyl-L-methionine-dependent methyltransferases"/>
    <property type="match status" value="1"/>
</dbReference>
<evidence type="ECO:0000259" key="10">
    <source>
        <dbReference type="PROSITE" id="PS50975"/>
    </source>
</evidence>
<gene>
    <name evidence="11" type="ORF">ROZALSC1DRAFT_28587</name>
</gene>
<dbReference type="GO" id="GO:0008716">
    <property type="term" value="F:D-alanine-D-alanine ligase activity"/>
    <property type="evidence" value="ECO:0007669"/>
    <property type="project" value="InterPro"/>
</dbReference>
<dbReference type="PANTHER" id="PTHR23132">
    <property type="entry name" value="D-ALANINE--D-ALANINE LIGASE"/>
    <property type="match status" value="1"/>
</dbReference>
<evidence type="ECO:0000256" key="5">
    <source>
        <dbReference type="ARBA" id="ARBA00022741"/>
    </source>
</evidence>
<evidence type="ECO:0000313" key="12">
    <source>
        <dbReference type="Proteomes" id="UP000281549"/>
    </source>
</evidence>
<keyword evidence="7" id="KW-0133">Cell shape</keyword>
<dbReference type="GO" id="GO:0032259">
    <property type="term" value="P:methylation"/>
    <property type="evidence" value="ECO:0007669"/>
    <property type="project" value="UniProtKB-KW"/>
</dbReference>
<dbReference type="InterPro" id="IPR025714">
    <property type="entry name" value="Methyltranfer_dom"/>
</dbReference>
<feature type="domain" description="ATP-grasp" evidence="10">
    <location>
        <begin position="456"/>
        <end position="663"/>
    </location>
</feature>
<dbReference type="Proteomes" id="UP000281549">
    <property type="component" value="Unassembled WGS sequence"/>
</dbReference>
<keyword evidence="8" id="KW-0573">Peptidoglycan synthesis</keyword>
<dbReference type="GO" id="GO:0008757">
    <property type="term" value="F:S-adenosylmethionine-dependent methyltransferase activity"/>
    <property type="evidence" value="ECO:0007669"/>
    <property type="project" value="InterPro"/>
</dbReference>
<evidence type="ECO:0000256" key="1">
    <source>
        <dbReference type="ARBA" id="ARBA00004496"/>
    </source>
</evidence>
<evidence type="ECO:0000256" key="3">
    <source>
        <dbReference type="ARBA" id="ARBA00022490"/>
    </source>
</evidence>
<dbReference type="Gene3D" id="2.20.25.110">
    <property type="entry name" value="S-adenosyl-L-methionine-dependent methyltransferases"/>
    <property type="match status" value="1"/>
</dbReference>
<comment type="subcellular location">
    <subcellularLocation>
        <location evidence="1">Cytoplasm</location>
    </subcellularLocation>
</comment>
<dbReference type="GO" id="GO:0005737">
    <property type="term" value="C:cytoplasm"/>
    <property type="evidence" value="ECO:0007669"/>
    <property type="project" value="UniProtKB-SubCell"/>
</dbReference>
<dbReference type="Gene3D" id="3.30.470.20">
    <property type="entry name" value="ATP-grasp fold, B domain"/>
    <property type="match status" value="1"/>
</dbReference>
<dbReference type="PROSITE" id="PS50975">
    <property type="entry name" value="ATP_GRASP"/>
    <property type="match status" value="1"/>
</dbReference>
<dbReference type="InterPro" id="IPR011761">
    <property type="entry name" value="ATP-grasp"/>
</dbReference>
<dbReference type="GO" id="GO:0046872">
    <property type="term" value="F:metal ion binding"/>
    <property type="evidence" value="ECO:0007669"/>
    <property type="project" value="InterPro"/>
</dbReference>
<dbReference type="Pfam" id="PF07478">
    <property type="entry name" value="Dala_Dala_lig_C"/>
    <property type="match status" value="1"/>
</dbReference>
<proteinExistence type="inferred from homology"/>
<keyword evidence="5 9" id="KW-0547">Nucleotide-binding</keyword>
<dbReference type="InterPro" id="IPR011095">
    <property type="entry name" value="Dala_Dala_lig_C"/>
</dbReference>
<dbReference type="GO" id="GO:0005524">
    <property type="term" value="F:ATP binding"/>
    <property type="evidence" value="ECO:0007669"/>
    <property type="project" value="UniProtKB-UniRule"/>
</dbReference>
<dbReference type="SUPFAM" id="SSF56059">
    <property type="entry name" value="Glutathione synthetase ATP-binding domain-like"/>
    <property type="match status" value="1"/>
</dbReference>
<dbReference type="EMBL" id="ML005147">
    <property type="protein sequence ID" value="RKP19865.1"/>
    <property type="molecule type" value="Genomic_DNA"/>
</dbReference>
<comment type="similarity">
    <text evidence="2">Belongs to the D-alanine--D-alanine ligase family.</text>
</comment>
<organism evidence="11 12">
    <name type="scientific">Rozella allomycis (strain CSF55)</name>
    <dbReference type="NCBI Taxonomy" id="988480"/>
    <lineage>
        <taxon>Eukaryota</taxon>
        <taxon>Fungi</taxon>
        <taxon>Fungi incertae sedis</taxon>
        <taxon>Cryptomycota</taxon>
        <taxon>Cryptomycota incertae sedis</taxon>
        <taxon>Rozella</taxon>
    </lineage>
</organism>
<sequence length="680" mass="77547">MPECYGPVQNLESMLKPQWWTSVFADEWYLKTDGDVVEDPEITREEIKLLESFPFIKQILETPNCRILDLCCGQGRHSLELACQYPHAELFGHDQSAFLISVAAKRAESIEIGSVNGGGMNGSVNGGSVNVESIEIGSVNGGGMNGGNRPVFTIGDCRSVPYESGMFDLVIVMGNSFGYFDQSESDSLVLEEIYRVLKPNGCIVLDLTNGAFMKENFAKRSWEWINETCFVCRERELAKDGKRLVSREVITDIAKGVIKDQFYQERLYTELEVFGMLKKAGFKYSDVLLQDVTTGKELSKRQQDLGMMECRMFIQASKEDVGKRIQLDVVNELSLFTFSKLVVILGDSNLDCVGKMKNEWDRQLEIETKNKLKDAIEEIGFTRENVLYLEDHPRLFEELNMLKNESVFVFNLCDDGFQNNALHELHIPSLLELSGLKYSGAPPKTLAICYDKNVTNQIVKSMGISVPKEIWLDDPEQLQDPLIISKIEEIGFPIFNNLVENFKQLKTRVWALFNDFEEILVQEFLNGNEYSVGFIGNVDQDNFSVLPIIQVDYSKLVESNLSPILGYESKWDPTSPYWTQVEYKKADSLSLKQSKELIENCKRLAKRFKCLDYSRFDFRTDRNGIIKLLEINPNPGWCWDGKLAKMCSLKETNYSKMIQDILLASVTRWTQSDNSSIQDR</sequence>
<dbReference type="AlphaFoldDB" id="A0A4P9YK91"/>
<dbReference type="Pfam" id="PF08241">
    <property type="entry name" value="Methyltransf_11"/>
    <property type="match status" value="1"/>
</dbReference>
<evidence type="ECO:0000256" key="9">
    <source>
        <dbReference type="PROSITE-ProRule" id="PRU00409"/>
    </source>
</evidence>
<dbReference type="PROSITE" id="PS00844">
    <property type="entry name" value="DALA_DALA_LIGASE_2"/>
    <property type="match status" value="1"/>
</dbReference>
<evidence type="ECO:0000256" key="8">
    <source>
        <dbReference type="ARBA" id="ARBA00022984"/>
    </source>
</evidence>
<evidence type="ECO:0000256" key="2">
    <source>
        <dbReference type="ARBA" id="ARBA00010871"/>
    </source>
</evidence>
<protein>
    <submittedName>
        <fullName evidence="11">S-adenosyl-L-methionine-dependent methyltransferase</fullName>
    </submittedName>
</protein>
<evidence type="ECO:0000256" key="4">
    <source>
        <dbReference type="ARBA" id="ARBA00022598"/>
    </source>
</evidence>
<keyword evidence="11" id="KW-0808">Transferase</keyword>
<keyword evidence="6 9" id="KW-0067">ATP-binding</keyword>